<sequence length="449" mass="49043">MAARGQSGQGSATERLQELKLAFPCREQAIDLLAAELMRRDRPGAAGTCRLVYGQHATGKTAVVRGLLSALRLRHAYVNCHESSRVRPLLSSLLHQLKGGKRQRDDAYECGAKCDSLADFRLQLPGVVGQRRGPCWLVLDNAQRLAGSELLAGVMRVREDTGAQILERRQRAAGVCEGEAPAYRQFLTAFVPTFCRISNNLLDLQAAAAQLFPLYVQPLREGRQMQSRQLHARISGEVHQRLQVLALQQQHAGAGAAAGLQPAAAADDGGDAAAADQRTAAGRKASCCGLSFELPYVSKFLLLAAHVASRNKPTSDRAVFDPTYRKRGRKDAQAHDRQVEAAVEAKLRGPHTFPLERLLHIFYVLYAHHDAEDEEEGAEGRLEVPQSQRVMQQAEVLQQVSSLVALRLLEQCGGDVLEGQLYRCNLGEAAAAALGANVRLRLTDYLRLG</sequence>
<organism evidence="11">
    <name type="scientific">Chlorella variabilis</name>
    <name type="common">Green alga</name>
    <dbReference type="NCBI Taxonomy" id="554065"/>
    <lineage>
        <taxon>Eukaryota</taxon>
        <taxon>Viridiplantae</taxon>
        <taxon>Chlorophyta</taxon>
        <taxon>core chlorophytes</taxon>
        <taxon>Trebouxiophyceae</taxon>
        <taxon>Chlorellales</taxon>
        <taxon>Chlorellaceae</taxon>
        <taxon>Chlorella clade</taxon>
        <taxon>Chlorella</taxon>
    </lineage>
</organism>
<comment type="similarity">
    <text evidence="2">Belongs to the ORC5 family.</text>
</comment>
<keyword evidence="4" id="KW-0547">Nucleotide-binding</keyword>
<keyword evidence="6" id="KW-0539">Nucleus</keyword>
<reference evidence="10 11" key="1">
    <citation type="journal article" date="2010" name="Plant Cell">
        <title>The Chlorella variabilis NC64A genome reveals adaptation to photosymbiosis, coevolution with viruses, and cryptic sex.</title>
        <authorList>
            <person name="Blanc G."/>
            <person name="Duncan G."/>
            <person name="Agarkova I."/>
            <person name="Borodovsky M."/>
            <person name="Gurnon J."/>
            <person name="Kuo A."/>
            <person name="Lindquist E."/>
            <person name="Lucas S."/>
            <person name="Pangilinan J."/>
            <person name="Polle J."/>
            <person name="Salamov A."/>
            <person name="Terry A."/>
            <person name="Yamada T."/>
            <person name="Dunigan D.D."/>
            <person name="Grigoriev I.V."/>
            <person name="Claverie J.M."/>
            <person name="Van Etten J.L."/>
        </authorList>
    </citation>
    <scope>NUCLEOTIDE SEQUENCE [LARGE SCALE GENOMIC DNA]</scope>
    <source>
        <strain evidence="10 11">NC64A</strain>
    </source>
</reference>
<feature type="domain" description="Origin recognition complex subunit 5 C-terminal" evidence="8">
    <location>
        <begin position="294"/>
        <end position="446"/>
    </location>
</feature>
<dbReference type="eggNOG" id="KOG2543">
    <property type="taxonomic scope" value="Eukaryota"/>
</dbReference>
<dbReference type="AlphaFoldDB" id="E1Z6Y3"/>
<dbReference type="KEGG" id="cvr:CHLNCDRAFT_50195"/>
<dbReference type="InParanoid" id="E1Z6Y3"/>
<feature type="domain" description="ORC5 lid" evidence="9">
    <location>
        <begin position="183"/>
        <end position="225"/>
    </location>
</feature>
<name>E1Z6Y3_CHLVA</name>
<proteinExistence type="inferred from homology"/>
<evidence type="ECO:0000256" key="2">
    <source>
        <dbReference type="ARBA" id="ARBA00006269"/>
    </source>
</evidence>
<dbReference type="PANTHER" id="PTHR12705:SF0">
    <property type="entry name" value="ORIGIN RECOGNITION COMPLEX SUBUNIT 5"/>
    <property type="match status" value="1"/>
</dbReference>
<comment type="subcellular location">
    <subcellularLocation>
        <location evidence="1">Nucleus</location>
    </subcellularLocation>
</comment>
<dbReference type="Pfam" id="PF14630">
    <property type="entry name" value="ORC5_C"/>
    <property type="match status" value="1"/>
</dbReference>
<keyword evidence="11" id="KW-1185">Reference proteome</keyword>
<keyword evidence="5" id="KW-0067">ATP-binding</keyword>
<feature type="domain" description="Orc1-like AAA ATPase" evidence="7">
    <location>
        <begin position="23"/>
        <end position="159"/>
    </location>
</feature>
<evidence type="ECO:0000256" key="5">
    <source>
        <dbReference type="ARBA" id="ARBA00022840"/>
    </source>
</evidence>
<dbReference type="Gene3D" id="3.40.50.300">
    <property type="entry name" value="P-loop containing nucleotide triphosphate hydrolases"/>
    <property type="match status" value="1"/>
</dbReference>
<protein>
    <submittedName>
        <fullName evidence="10">Uncharacterized protein</fullName>
    </submittedName>
</protein>
<dbReference type="InterPro" id="IPR047088">
    <property type="entry name" value="ORC5_C"/>
</dbReference>
<evidence type="ECO:0000256" key="4">
    <source>
        <dbReference type="ARBA" id="ARBA00022741"/>
    </source>
</evidence>
<dbReference type="InterPro" id="IPR027417">
    <property type="entry name" value="P-loop_NTPase"/>
</dbReference>
<evidence type="ECO:0000256" key="3">
    <source>
        <dbReference type="ARBA" id="ARBA00022705"/>
    </source>
</evidence>
<accession>E1Z6Y3</accession>
<dbReference type="FunCoup" id="E1Z6Y3">
    <property type="interactions" value="1657"/>
</dbReference>
<dbReference type="EMBL" id="GL433837">
    <property type="protein sequence ID" value="EFN58433.1"/>
    <property type="molecule type" value="Genomic_DNA"/>
</dbReference>
<dbReference type="STRING" id="554065.E1Z6Y3"/>
<evidence type="ECO:0000259" key="8">
    <source>
        <dbReference type="Pfam" id="PF14630"/>
    </source>
</evidence>
<dbReference type="GO" id="GO:0006270">
    <property type="term" value="P:DNA replication initiation"/>
    <property type="evidence" value="ECO:0007669"/>
    <property type="project" value="TreeGrafter"/>
</dbReference>
<dbReference type="GeneID" id="17358320"/>
<dbReference type="GO" id="GO:0005664">
    <property type="term" value="C:nuclear origin of replication recognition complex"/>
    <property type="evidence" value="ECO:0007669"/>
    <property type="project" value="TreeGrafter"/>
</dbReference>
<dbReference type="OrthoDB" id="365981at2759"/>
<evidence type="ECO:0000313" key="11">
    <source>
        <dbReference type="Proteomes" id="UP000008141"/>
    </source>
</evidence>
<evidence type="ECO:0000259" key="9">
    <source>
        <dbReference type="Pfam" id="PF21639"/>
    </source>
</evidence>
<dbReference type="PANTHER" id="PTHR12705">
    <property type="entry name" value="ORIGIN RECOGNITION COMPLEX SUBUNIT 5"/>
    <property type="match status" value="1"/>
</dbReference>
<dbReference type="InterPro" id="IPR020796">
    <property type="entry name" value="ORC5"/>
</dbReference>
<keyword evidence="3" id="KW-0235">DNA replication</keyword>
<evidence type="ECO:0000256" key="6">
    <source>
        <dbReference type="ARBA" id="ARBA00023242"/>
    </source>
</evidence>
<dbReference type="SUPFAM" id="SSF52540">
    <property type="entry name" value="P-loop containing nucleoside triphosphate hydrolases"/>
    <property type="match status" value="1"/>
</dbReference>
<evidence type="ECO:0000313" key="10">
    <source>
        <dbReference type="EMBL" id="EFN58433.1"/>
    </source>
</evidence>
<dbReference type="InterPro" id="IPR048866">
    <property type="entry name" value="ORC5_lid"/>
</dbReference>
<dbReference type="Pfam" id="PF21639">
    <property type="entry name" value="ORC5_lid"/>
    <property type="match status" value="1"/>
</dbReference>
<evidence type="ECO:0000256" key="1">
    <source>
        <dbReference type="ARBA" id="ARBA00004123"/>
    </source>
</evidence>
<evidence type="ECO:0000259" key="7">
    <source>
        <dbReference type="Pfam" id="PF13191"/>
    </source>
</evidence>
<dbReference type="Proteomes" id="UP000008141">
    <property type="component" value="Unassembled WGS sequence"/>
</dbReference>
<dbReference type="GO" id="GO:0003688">
    <property type="term" value="F:DNA replication origin binding"/>
    <property type="evidence" value="ECO:0007669"/>
    <property type="project" value="TreeGrafter"/>
</dbReference>
<dbReference type="RefSeq" id="XP_005850535.1">
    <property type="nucleotide sequence ID" value="XM_005850473.1"/>
</dbReference>
<gene>
    <name evidence="10" type="ORF">CHLNCDRAFT_50195</name>
</gene>
<dbReference type="InterPro" id="IPR041664">
    <property type="entry name" value="AAA_16"/>
</dbReference>
<dbReference type="Pfam" id="PF13191">
    <property type="entry name" value="AAA_16"/>
    <property type="match status" value="1"/>
</dbReference>